<dbReference type="AlphaFoldDB" id="A0A0H5QGZ1"/>
<proteinExistence type="predicted"/>
<feature type="compositionally biased region" description="Basic residues" evidence="1">
    <location>
        <begin position="57"/>
        <end position="70"/>
    </location>
</feature>
<evidence type="ECO:0000256" key="1">
    <source>
        <dbReference type="SAM" id="MobiDB-lite"/>
    </source>
</evidence>
<sequence>GTARISISQPECDTRSEKHDIIETAPALFNNMNRVPMSSHHMSRLKDHLSSQASSAIHHRPRRAHKKHSSRQNWRHDHKKYSSDHDRRSASKQRKQRRSGDKFDYADDEDGVSSSPDDYIDA</sequence>
<dbReference type="EMBL" id="HACM01000154">
    <property type="protein sequence ID" value="CRZ00596.1"/>
    <property type="molecule type" value="Transcribed_RNA"/>
</dbReference>
<reference evidence="2" key="1">
    <citation type="submission" date="2015-04" db="EMBL/GenBank/DDBJ databases">
        <title>The genome sequence of the plant pathogenic Rhizarian Plasmodiophora brassicae reveals insights in its biotrophic life cycle and the origin of chitin synthesis.</title>
        <authorList>
            <person name="Schwelm A."/>
            <person name="Fogelqvist J."/>
            <person name="Knaust A."/>
            <person name="Julke S."/>
            <person name="Lilja T."/>
            <person name="Dhandapani V."/>
            <person name="Bonilla-Rosso G."/>
            <person name="Karlsson M."/>
            <person name="Shevchenko A."/>
            <person name="Choi S.R."/>
            <person name="Kim H.G."/>
            <person name="Park J.Y."/>
            <person name="Lim Y.P."/>
            <person name="Ludwig-Muller J."/>
            <person name="Dixelius C."/>
        </authorList>
    </citation>
    <scope>NUCLEOTIDE SEQUENCE</scope>
    <source>
        <tissue evidence="2">Potato root galls</tissue>
    </source>
</reference>
<evidence type="ECO:0000313" key="2">
    <source>
        <dbReference type="EMBL" id="CRZ00596.1"/>
    </source>
</evidence>
<feature type="compositionally biased region" description="Basic and acidic residues" evidence="1">
    <location>
        <begin position="80"/>
        <end position="89"/>
    </location>
</feature>
<feature type="non-terminal residue" evidence="2">
    <location>
        <position position="1"/>
    </location>
</feature>
<protein>
    <submittedName>
        <fullName evidence="2">Uncharacterized protein</fullName>
    </submittedName>
</protein>
<accession>A0A0H5QGZ1</accession>
<organism evidence="2">
    <name type="scientific">Spongospora subterranea</name>
    <dbReference type="NCBI Taxonomy" id="70186"/>
    <lineage>
        <taxon>Eukaryota</taxon>
        <taxon>Sar</taxon>
        <taxon>Rhizaria</taxon>
        <taxon>Endomyxa</taxon>
        <taxon>Phytomyxea</taxon>
        <taxon>Plasmodiophorida</taxon>
        <taxon>Plasmodiophoridae</taxon>
        <taxon>Spongospora</taxon>
    </lineage>
</organism>
<feature type="region of interest" description="Disordered" evidence="1">
    <location>
        <begin position="29"/>
        <end position="122"/>
    </location>
</feature>
<name>A0A0H5QGZ1_9EUKA</name>